<feature type="region of interest" description="Disordered" evidence="1">
    <location>
        <begin position="595"/>
        <end position="623"/>
    </location>
</feature>
<evidence type="ECO:0000313" key="2">
    <source>
        <dbReference type="EMBL" id="KAK0726362.1"/>
    </source>
</evidence>
<organism evidence="2 3">
    <name type="scientific">Apiosordaria backusii</name>
    <dbReference type="NCBI Taxonomy" id="314023"/>
    <lineage>
        <taxon>Eukaryota</taxon>
        <taxon>Fungi</taxon>
        <taxon>Dikarya</taxon>
        <taxon>Ascomycota</taxon>
        <taxon>Pezizomycotina</taxon>
        <taxon>Sordariomycetes</taxon>
        <taxon>Sordariomycetidae</taxon>
        <taxon>Sordariales</taxon>
        <taxon>Lasiosphaeriaceae</taxon>
        <taxon>Apiosordaria</taxon>
    </lineage>
</organism>
<reference evidence="2" key="1">
    <citation type="submission" date="2023-06" db="EMBL/GenBank/DDBJ databases">
        <title>Genome-scale phylogeny and comparative genomics of the fungal order Sordariales.</title>
        <authorList>
            <consortium name="Lawrence Berkeley National Laboratory"/>
            <person name="Hensen N."/>
            <person name="Bonometti L."/>
            <person name="Westerberg I."/>
            <person name="Brannstrom I.O."/>
            <person name="Guillou S."/>
            <person name="Cros-Aarteil S."/>
            <person name="Calhoun S."/>
            <person name="Haridas S."/>
            <person name="Kuo A."/>
            <person name="Mondo S."/>
            <person name="Pangilinan J."/>
            <person name="Riley R."/>
            <person name="Labutti K."/>
            <person name="Andreopoulos B."/>
            <person name="Lipzen A."/>
            <person name="Chen C."/>
            <person name="Yanf M."/>
            <person name="Daum C."/>
            <person name="Ng V."/>
            <person name="Clum A."/>
            <person name="Steindorff A."/>
            <person name="Ohm R."/>
            <person name="Martin F."/>
            <person name="Silar P."/>
            <person name="Natvig D."/>
            <person name="Lalanne C."/>
            <person name="Gautier V."/>
            <person name="Ament-Velasquez S.L."/>
            <person name="Kruys A."/>
            <person name="Hutchinson M.I."/>
            <person name="Powell A.J."/>
            <person name="Barry K."/>
            <person name="Miller A.N."/>
            <person name="Grigoriev I.V."/>
            <person name="Debuchy R."/>
            <person name="Gladieux P."/>
            <person name="Thoren M.H."/>
            <person name="Johannesson H."/>
        </authorList>
    </citation>
    <scope>NUCLEOTIDE SEQUENCE</scope>
    <source>
        <strain evidence="2">CBS 540.89</strain>
    </source>
</reference>
<keyword evidence="3" id="KW-1185">Reference proteome</keyword>
<dbReference type="AlphaFoldDB" id="A0AA40B2L9"/>
<comment type="caution">
    <text evidence="2">The sequence shown here is derived from an EMBL/GenBank/DDBJ whole genome shotgun (WGS) entry which is preliminary data.</text>
</comment>
<evidence type="ECO:0000256" key="1">
    <source>
        <dbReference type="SAM" id="MobiDB-lite"/>
    </source>
</evidence>
<protein>
    <submittedName>
        <fullName evidence="2">Uncharacterized protein</fullName>
    </submittedName>
</protein>
<dbReference type="EMBL" id="JAUKTV010000010">
    <property type="protein sequence ID" value="KAK0726362.1"/>
    <property type="molecule type" value="Genomic_DNA"/>
</dbReference>
<sequence>MDSLPLEIICMIVSHLPRRRRNPGHKGREEDQLQALNEYQRVTAGLTGDELEEAVRKLIEKHTEDSRQECETSLAPFATISTKWQYAVERFLFEEIIFTNAELDDFASIFSPKQAHRRRFLEHANFRVILPEFGDPDDTWYESDKARRDNDRFASKAVWALFNILSPWKSDPSLWFELSLAIPSPKYKSRKHQYSYISIKDAENLPALPFIRELNLSHGELAPNTDNYRRLHPTTIFSLMEKAPGQEKVQWNYEPPALYLALRRQLRNAAIESLKKVKLSPAVRKISFSSMELLDKTYPHDQRLPNLIYPHKQDPLCSALHRLVDDHNICELWMEGQVEPSLFWPYPETETPAPFWQSMETFHVGCALEAPNGRWYFKASPRDLLDRELPSEEPLPVDATEQMPPGYGTADDNVRALLHRQSLRTKRKFRRMPNDKMVAPLLISFARAMSQMPLLKLAVLWNNISEETWTFKVEYRAPGYQPEYDKYMGGDVVDISKPRIFFTESSLPRGHKWRPSDDVIELFRNVSMDSHGQKAEIISWWDLENRDGDLSDEEAEFWDEDEDSDEPDYWDEFTFNEFLTDGGLLEARDFDFLVAADGVDPNEEDDDDSTGQEVDNSSEEEES</sequence>
<dbReference type="Proteomes" id="UP001172159">
    <property type="component" value="Unassembled WGS sequence"/>
</dbReference>
<evidence type="ECO:0000313" key="3">
    <source>
        <dbReference type="Proteomes" id="UP001172159"/>
    </source>
</evidence>
<gene>
    <name evidence="2" type="ORF">B0T21DRAFT_413694</name>
</gene>
<feature type="compositionally biased region" description="Acidic residues" evidence="1">
    <location>
        <begin position="600"/>
        <end position="623"/>
    </location>
</feature>
<name>A0AA40B2L9_9PEZI</name>
<proteinExistence type="predicted"/>
<accession>A0AA40B2L9</accession>